<keyword evidence="5 14" id="KW-0813">Transport</keyword>
<dbReference type="InterPro" id="IPR002880">
    <property type="entry name" value="Pyrv_Fd/Flavodoxin_OxRdtase_N"/>
</dbReference>
<keyword evidence="8 14" id="KW-0249">Electron transport</keyword>
<evidence type="ECO:0000256" key="8">
    <source>
        <dbReference type="ARBA" id="ARBA00022982"/>
    </source>
</evidence>
<accession>A0A0D2JCN7</accession>
<protein>
    <recommendedName>
        <fullName evidence="4 14">Indolepyruvate oxidoreductase subunit IorA</fullName>
        <shortName evidence="14">IOR</shortName>
        <ecNumber evidence="3 14">1.2.7.8</ecNumber>
    </recommendedName>
    <alternativeName>
        <fullName evidence="12 14">Indolepyruvate ferredoxin oxidoreductase subunit alpha</fullName>
    </alternativeName>
</protein>
<evidence type="ECO:0000313" key="17">
    <source>
        <dbReference type="Proteomes" id="UP000032233"/>
    </source>
</evidence>
<evidence type="ECO:0000256" key="3">
    <source>
        <dbReference type="ARBA" id="ARBA00012812"/>
    </source>
</evidence>
<keyword evidence="9 14" id="KW-0560">Oxidoreductase</keyword>
<dbReference type="InterPro" id="IPR045025">
    <property type="entry name" value="HACL1-like"/>
</dbReference>
<evidence type="ECO:0000256" key="14">
    <source>
        <dbReference type="PIRNR" id="PIRNR006439"/>
    </source>
</evidence>
<dbReference type="Pfam" id="PF00037">
    <property type="entry name" value="Fer4"/>
    <property type="match status" value="1"/>
</dbReference>
<dbReference type="AlphaFoldDB" id="A0A0D2JCN7"/>
<evidence type="ECO:0000313" key="16">
    <source>
        <dbReference type="EMBL" id="KIX15909.1"/>
    </source>
</evidence>
<keyword evidence="11 14" id="KW-0411">Iron-sulfur</keyword>
<dbReference type="SUPFAM" id="SSF54862">
    <property type="entry name" value="4Fe-4S ferredoxins"/>
    <property type="match status" value="1"/>
</dbReference>
<evidence type="ECO:0000256" key="11">
    <source>
        <dbReference type="ARBA" id="ARBA00023014"/>
    </source>
</evidence>
<dbReference type="EMBL" id="AZAC01000001">
    <property type="protein sequence ID" value="KIX15909.1"/>
    <property type="molecule type" value="Genomic_DNA"/>
</dbReference>
<evidence type="ECO:0000256" key="1">
    <source>
        <dbReference type="ARBA" id="ARBA00002995"/>
    </source>
</evidence>
<dbReference type="EC" id="1.2.7.8" evidence="3 14"/>
<sequence>MSELLTDNPGKKVILLGNEAIVRGAMEAGLAFSSCYPGTPSSEVPNNLFALKDKRGFYMEFATNEKVAMECTGGAAVSGLRSLTAMKHVGMNVASDPMMTLACTGVKGGMVIYNADDPSMFSSQNEQDNRYFAKFGNLPLLEPTTTQEMKDLTVYAFELSEELGMPVILRSTTRLAHARGVVELGEMGPVQNKGEFKKDPWNLVTLPATAPQMHRNVLARMEKARVISNSSALNQVIGEGDLGIVASGIGLNYALDAVGDLGLSGKVSVLKLAMTNPLPDEMIKDFLKNKKKVLIVEELEPYLEEAVKVLAQEEGLTLKIRGKGVGRMSRVMEYDPAMVRQAVADYFEVEDKTPVPVDLTDVPELPKRPPNLCPGCPHRMTYYAVKQAVGEDAIFPSDIGCYTLGFMPPYNITDFVICMGASASSPAGISKGTDKPIVAFIGDSTFFHSGMTGLANAVYNNHKYTLVILDNGITAMTGHQPSAAMDPDLAGLDLTHIELEDVVRGLGVKHVQVVKPTNMAKTRAAVEEAVNYDGLSVIISREPCPLHLRRFKKTKKPVFMVDQEKCKNHRDCIEKYACPAFFLEQGKVNIDPNLCIGCATCVQVCPEHAIRPKK</sequence>
<comment type="subunit">
    <text evidence="2">Heterodimer of the IorA and IorB subunits.</text>
</comment>
<dbReference type="STRING" id="1429043.X474_01140"/>
<evidence type="ECO:0000256" key="4">
    <source>
        <dbReference type="ARBA" id="ARBA00017710"/>
    </source>
</evidence>
<dbReference type="OrthoDB" id="9804603at2"/>
<dbReference type="InterPro" id="IPR017721">
    <property type="entry name" value="IorA"/>
</dbReference>
<dbReference type="InterPro" id="IPR011766">
    <property type="entry name" value="TPP_enzyme_TPP-bd"/>
</dbReference>
<dbReference type="PATRIC" id="fig|1429043.3.peg.243"/>
<dbReference type="GO" id="GO:0044281">
    <property type="term" value="P:small molecule metabolic process"/>
    <property type="evidence" value="ECO:0007669"/>
    <property type="project" value="UniProtKB-ARBA"/>
</dbReference>
<dbReference type="Gene3D" id="3.40.50.970">
    <property type="match status" value="2"/>
</dbReference>
<dbReference type="SUPFAM" id="SSF52518">
    <property type="entry name" value="Thiamin diphosphate-binding fold (THDP-binding)"/>
    <property type="match status" value="2"/>
</dbReference>
<reference evidence="16 17" key="1">
    <citation type="submission" date="2013-11" db="EMBL/GenBank/DDBJ databases">
        <title>Metagenomic analysis of a methanogenic consortium involved in long chain n-alkane degradation.</title>
        <authorList>
            <person name="Davidova I.A."/>
            <person name="Callaghan A.V."/>
            <person name="Wawrik B."/>
            <person name="Pruitt S."/>
            <person name="Marks C."/>
            <person name="Duncan K.E."/>
            <person name="Suflita J.M."/>
        </authorList>
    </citation>
    <scope>NUCLEOTIDE SEQUENCE [LARGE SCALE GENOMIC DNA]</scope>
    <source>
        <strain evidence="16 17">SPR</strain>
    </source>
</reference>
<dbReference type="Gene3D" id="3.40.50.920">
    <property type="match status" value="1"/>
</dbReference>
<evidence type="ECO:0000256" key="2">
    <source>
        <dbReference type="ARBA" id="ARBA00011238"/>
    </source>
</evidence>
<dbReference type="InterPro" id="IPR009014">
    <property type="entry name" value="Transketo_C/PFOR_II"/>
</dbReference>
<dbReference type="Pfam" id="PF01855">
    <property type="entry name" value="POR_N"/>
    <property type="match status" value="1"/>
</dbReference>
<comment type="caution">
    <text evidence="16">The sequence shown here is derived from an EMBL/GenBank/DDBJ whole genome shotgun (WGS) entry which is preliminary data.</text>
</comment>
<evidence type="ECO:0000256" key="10">
    <source>
        <dbReference type="ARBA" id="ARBA00023004"/>
    </source>
</evidence>
<proteinExistence type="predicted"/>
<name>A0A0D2JCN7_9BACT</name>
<dbReference type="GO" id="GO:0043805">
    <property type="term" value="F:indolepyruvate ferredoxin oxidoreductase activity"/>
    <property type="evidence" value="ECO:0007669"/>
    <property type="project" value="UniProtKB-UniRule"/>
</dbReference>
<evidence type="ECO:0000256" key="6">
    <source>
        <dbReference type="ARBA" id="ARBA00022485"/>
    </source>
</evidence>
<dbReference type="FunFam" id="3.40.50.970:FF:000039">
    <property type="entry name" value="Indolepyruvate oxidoreductase subunit IorA"/>
    <property type="match status" value="1"/>
</dbReference>
<keyword evidence="16" id="KW-0670">Pyruvate</keyword>
<evidence type="ECO:0000256" key="13">
    <source>
        <dbReference type="ARBA" id="ARBA00048332"/>
    </source>
</evidence>
<dbReference type="Pfam" id="PF02775">
    <property type="entry name" value="TPP_enzyme_C"/>
    <property type="match status" value="1"/>
</dbReference>
<evidence type="ECO:0000256" key="5">
    <source>
        <dbReference type="ARBA" id="ARBA00022448"/>
    </source>
</evidence>
<dbReference type="InterPro" id="IPR017900">
    <property type="entry name" value="4Fe4S_Fe_S_CS"/>
</dbReference>
<dbReference type="RefSeq" id="WP_044346180.1">
    <property type="nucleotide sequence ID" value="NZ_AZAC01000001.1"/>
</dbReference>
<keyword evidence="6 14" id="KW-0004">4Fe-4S</keyword>
<dbReference type="InterPro" id="IPR029061">
    <property type="entry name" value="THDP-binding"/>
</dbReference>
<evidence type="ECO:0000256" key="12">
    <source>
        <dbReference type="ARBA" id="ARBA00030514"/>
    </source>
</evidence>
<dbReference type="CDD" id="cd02008">
    <property type="entry name" value="TPP_IOR_alpha"/>
    <property type="match status" value="1"/>
</dbReference>
<comment type="function">
    <text evidence="1 14">Catalyzes the ferredoxin-dependent oxidative decarboxylation of arylpyruvates.</text>
</comment>
<dbReference type="PROSITE" id="PS00198">
    <property type="entry name" value="4FE4S_FER_1"/>
    <property type="match status" value="1"/>
</dbReference>
<dbReference type="InterPro" id="IPR017896">
    <property type="entry name" value="4Fe4S_Fe-S-bd"/>
</dbReference>
<dbReference type="Gene3D" id="3.30.70.20">
    <property type="match status" value="1"/>
</dbReference>
<dbReference type="GO" id="GO:0046872">
    <property type="term" value="F:metal ion binding"/>
    <property type="evidence" value="ECO:0007669"/>
    <property type="project" value="UniProtKB-UniRule"/>
</dbReference>
<keyword evidence="10 14" id="KW-0408">Iron</keyword>
<dbReference type="PIRSF" id="PIRSF006439">
    <property type="entry name" value="Indolepyruvate_ferr_oxidored"/>
    <property type="match status" value="1"/>
</dbReference>
<dbReference type="Proteomes" id="UP000032233">
    <property type="component" value="Unassembled WGS sequence"/>
</dbReference>
<keyword evidence="17" id="KW-1185">Reference proteome</keyword>
<feature type="domain" description="4Fe-4S ferredoxin-type" evidence="15">
    <location>
        <begin position="586"/>
        <end position="614"/>
    </location>
</feature>
<dbReference type="CDD" id="cd07034">
    <property type="entry name" value="TPP_PYR_PFOR_IOR-alpha_like"/>
    <property type="match status" value="1"/>
</dbReference>
<dbReference type="InParanoid" id="A0A0D2JCN7"/>
<organism evidence="16 17">
    <name type="scientific">Dethiosulfatarculus sandiegensis</name>
    <dbReference type="NCBI Taxonomy" id="1429043"/>
    <lineage>
        <taxon>Bacteria</taxon>
        <taxon>Pseudomonadati</taxon>
        <taxon>Thermodesulfobacteriota</taxon>
        <taxon>Desulfarculia</taxon>
        <taxon>Desulfarculales</taxon>
        <taxon>Desulfarculaceae</taxon>
        <taxon>Dethiosulfatarculus</taxon>
    </lineage>
</organism>
<dbReference type="PANTHER" id="PTHR43710:SF7">
    <property type="entry name" value="INDOLEPYRUVATE OXIDOREDUCTASE SUBUNIT IORA"/>
    <property type="match status" value="1"/>
</dbReference>
<comment type="catalytic activity">
    <reaction evidence="13 14">
        <text>indole-3-pyruvate + 2 oxidized [2Fe-2S]-[ferredoxin] + CoA = (indol-3-yl)acetyl-CoA + 2 reduced [2Fe-2S]-[ferredoxin] + CO2 + H(+)</text>
        <dbReference type="Rhea" id="RHEA:12645"/>
        <dbReference type="Rhea" id="RHEA-COMP:10000"/>
        <dbReference type="Rhea" id="RHEA-COMP:10001"/>
        <dbReference type="ChEBI" id="CHEBI:15378"/>
        <dbReference type="ChEBI" id="CHEBI:16526"/>
        <dbReference type="ChEBI" id="CHEBI:17640"/>
        <dbReference type="ChEBI" id="CHEBI:33737"/>
        <dbReference type="ChEBI" id="CHEBI:33738"/>
        <dbReference type="ChEBI" id="CHEBI:57271"/>
        <dbReference type="ChEBI" id="CHEBI:57287"/>
        <dbReference type="EC" id="1.2.7.8"/>
    </reaction>
</comment>
<dbReference type="PANTHER" id="PTHR43710">
    <property type="entry name" value="2-HYDROXYACYL-COA LYASE"/>
    <property type="match status" value="1"/>
</dbReference>
<dbReference type="NCBIfam" id="TIGR03336">
    <property type="entry name" value="IOR_alpha"/>
    <property type="match status" value="1"/>
</dbReference>
<dbReference type="PROSITE" id="PS51379">
    <property type="entry name" value="4FE4S_FER_2"/>
    <property type="match status" value="1"/>
</dbReference>
<comment type="cofactor">
    <cofactor evidence="14">
        <name>[4Fe-4S] cluster</name>
        <dbReference type="ChEBI" id="CHEBI:49883"/>
    </cofactor>
    <text evidence="14">Binds 2 [4Fe-4S] clusters. In this family the first cluster has a non-standard and varying [4Fe-4S] binding motif CX(2)CX(2)CX(4-5)CP.</text>
</comment>
<keyword evidence="7 14" id="KW-0479">Metal-binding</keyword>
<dbReference type="GO" id="GO:0051539">
    <property type="term" value="F:4 iron, 4 sulfur cluster binding"/>
    <property type="evidence" value="ECO:0007669"/>
    <property type="project" value="UniProtKB-UniRule"/>
</dbReference>
<dbReference type="GO" id="GO:0030976">
    <property type="term" value="F:thiamine pyrophosphate binding"/>
    <property type="evidence" value="ECO:0007669"/>
    <property type="project" value="InterPro"/>
</dbReference>
<evidence type="ECO:0000256" key="9">
    <source>
        <dbReference type="ARBA" id="ARBA00023002"/>
    </source>
</evidence>
<evidence type="ECO:0000259" key="15">
    <source>
        <dbReference type="PROSITE" id="PS51379"/>
    </source>
</evidence>
<evidence type="ECO:0000256" key="7">
    <source>
        <dbReference type="ARBA" id="ARBA00022723"/>
    </source>
</evidence>
<dbReference type="SUPFAM" id="SSF52922">
    <property type="entry name" value="TK C-terminal domain-like"/>
    <property type="match status" value="1"/>
</dbReference>
<gene>
    <name evidence="16" type="ORF">X474_01140</name>
</gene>